<name>A0A067N4T9_PLEO1</name>
<dbReference type="EMBL" id="KL198013">
    <property type="protein sequence ID" value="KDQ23048.1"/>
    <property type="molecule type" value="Genomic_DNA"/>
</dbReference>
<proteinExistence type="predicted"/>
<evidence type="ECO:0000256" key="2">
    <source>
        <dbReference type="SAM" id="SignalP"/>
    </source>
</evidence>
<evidence type="ECO:0000313" key="4">
    <source>
        <dbReference type="Proteomes" id="UP000027073"/>
    </source>
</evidence>
<dbReference type="InParanoid" id="A0A067N4T9"/>
<protein>
    <submittedName>
        <fullName evidence="3">Uncharacterized protein</fullName>
    </submittedName>
</protein>
<organism evidence="3 4">
    <name type="scientific">Pleurotus ostreatus (strain PC15)</name>
    <name type="common">Oyster mushroom</name>
    <dbReference type="NCBI Taxonomy" id="1137138"/>
    <lineage>
        <taxon>Eukaryota</taxon>
        <taxon>Fungi</taxon>
        <taxon>Dikarya</taxon>
        <taxon>Basidiomycota</taxon>
        <taxon>Agaricomycotina</taxon>
        <taxon>Agaricomycetes</taxon>
        <taxon>Agaricomycetidae</taxon>
        <taxon>Agaricales</taxon>
        <taxon>Pleurotineae</taxon>
        <taxon>Pleurotaceae</taxon>
        <taxon>Pleurotus</taxon>
    </lineage>
</organism>
<dbReference type="HOGENOM" id="CLU_1518496_0_0_1"/>
<keyword evidence="2" id="KW-0732">Signal</keyword>
<dbReference type="VEuPathDB" id="FungiDB:PLEOSDRAFT_1114263"/>
<feature type="signal peptide" evidence="2">
    <location>
        <begin position="1"/>
        <end position="17"/>
    </location>
</feature>
<dbReference type="AlphaFoldDB" id="A0A067N4T9"/>
<accession>A0A067N4T9</accession>
<gene>
    <name evidence="3" type="ORF">PLEOSDRAFT_1114263</name>
</gene>
<dbReference type="Proteomes" id="UP000027073">
    <property type="component" value="Unassembled WGS sequence"/>
</dbReference>
<evidence type="ECO:0000256" key="1">
    <source>
        <dbReference type="SAM" id="MobiDB-lite"/>
    </source>
</evidence>
<evidence type="ECO:0000313" key="3">
    <source>
        <dbReference type="EMBL" id="KDQ23048.1"/>
    </source>
</evidence>
<dbReference type="OrthoDB" id="10415413at2759"/>
<reference evidence="4" key="1">
    <citation type="journal article" date="2014" name="Proc. Natl. Acad. Sci. U.S.A.">
        <title>Extensive sampling of basidiomycete genomes demonstrates inadequacy of the white-rot/brown-rot paradigm for wood decay fungi.</title>
        <authorList>
            <person name="Riley R."/>
            <person name="Salamov A.A."/>
            <person name="Brown D.W."/>
            <person name="Nagy L.G."/>
            <person name="Floudas D."/>
            <person name="Held B.W."/>
            <person name="Levasseur A."/>
            <person name="Lombard V."/>
            <person name="Morin E."/>
            <person name="Otillar R."/>
            <person name="Lindquist E.A."/>
            <person name="Sun H."/>
            <person name="LaButti K.M."/>
            <person name="Schmutz J."/>
            <person name="Jabbour D."/>
            <person name="Luo H."/>
            <person name="Baker S.E."/>
            <person name="Pisabarro A.G."/>
            <person name="Walton J.D."/>
            <person name="Blanchette R.A."/>
            <person name="Henrissat B."/>
            <person name="Martin F."/>
            <person name="Cullen D."/>
            <person name="Hibbett D.S."/>
            <person name="Grigoriev I.V."/>
        </authorList>
    </citation>
    <scope>NUCLEOTIDE SEQUENCE [LARGE SCALE GENOMIC DNA]</scope>
    <source>
        <strain evidence="4">PC15</strain>
    </source>
</reference>
<feature type="region of interest" description="Disordered" evidence="1">
    <location>
        <begin position="135"/>
        <end position="157"/>
    </location>
</feature>
<sequence length="177" mass="18456">MLQHLVALCFFAACTSGATITVFDVFPTAADGSTGPKANISLSPIGVGSDGATTYALAEFDPTRTFRDTIVEDATHIHLPAPSPFIRRDCSWEGTSGEGLCSFFDGAQASTYTGIVTPIFTLTIDDTITGLPTSDAISLQGTPTSSNSPDNRSNSAKKLSPVLSFGVVVVFTVSLLI</sequence>
<feature type="chain" id="PRO_5001645296" evidence="2">
    <location>
        <begin position="18"/>
        <end position="177"/>
    </location>
</feature>